<keyword evidence="2" id="KW-1185">Reference proteome</keyword>
<organism evidence="1 2">
    <name type="scientific">Racocetra persica</name>
    <dbReference type="NCBI Taxonomy" id="160502"/>
    <lineage>
        <taxon>Eukaryota</taxon>
        <taxon>Fungi</taxon>
        <taxon>Fungi incertae sedis</taxon>
        <taxon>Mucoromycota</taxon>
        <taxon>Glomeromycotina</taxon>
        <taxon>Glomeromycetes</taxon>
        <taxon>Diversisporales</taxon>
        <taxon>Gigasporaceae</taxon>
        <taxon>Racocetra</taxon>
    </lineage>
</organism>
<dbReference type="EMBL" id="CAJVQC010013839">
    <property type="protein sequence ID" value="CAG8651661.1"/>
    <property type="molecule type" value="Genomic_DNA"/>
</dbReference>
<accession>A0ACA9NEX2</accession>
<evidence type="ECO:0000313" key="2">
    <source>
        <dbReference type="Proteomes" id="UP000789920"/>
    </source>
</evidence>
<protein>
    <submittedName>
        <fullName evidence="1">30454_t:CDS:1</fullName>
    </submittedName>
</protein>
<feature type="non-terminal residue" evidence="1">
    <location>
        <position position="1"/>
    </location>
</feature>
<proteinExistence type="predicted"/>
<feature type="non-terminal residue" evidence="1">
    <location>
        <position position="114"/>
    </location>
</feature>
<reference evidence="1" key="1">
    <citation type="submission" date="2021-06" db="EMBL/GenBank/DDBJ databases">
        <authorList>
            <person name="Kallberg Y."/>
            <person name="Tangrot J."/>
            <person name="Rosling A."/>
        </authorList>
    </citation>
    <scope>NUCLEOTIDE SEQUENCE</scope>
    <source>
        <strain evidence="1">MA461A</strain>
    </source>
</reference>
<dbReference type="Proteomes" id="UP000789920">
    <property type="component" value="Unassembled WGS sequence"/>
</dbReference>
<sequence>TADNLDSLFNELEPRNATYLEKRDKTGDITFYDVGLGACGSRNTNSDLICALSSILFGNSPGGNPNKNKNCGRKVQVSCGSESVTVTVVDRCAGCKTNDVDLSPAAFNKLLDPS</sequence>
<comment type="caution">
    <text evidence="1">The sequence shown here is derived from an EMBL/GenBank/DDBJ whole genome shotgun (WGS) entry which is preliminary data.</text>
</comment>
<gene>
    <name evidence="1" type="ORF">RPERSI_LOCUS7896</name>
</gene>
<name>A0ACA9NEX2_9GLOM</name>
<evidence type="ECO:0000313" key="1">
    <source>
        <dbReference type="EMBL" id="CAG8651661.1"/>
    </source>
</evidence>